<dbReference type="Proteomes" id="UP000672032">
    <property type="component" value="Chromosome 4"/>
</dbReference>
<feature type="region of interest" description="Disordered" evidence="1">
    <location>
        <begin position="1"/>
        <end position="199"/>
    </location>
</feature>
<keyword evidence="3" id="KW-1185">Reference proteome</keyword>
<sequence length="199" mass="21807">MSATDKSKKEQLCSKSISPSVDLSGLGLTTSKASSMRHRSRKGSEIRGRSPKRPVSAIAKKTSLSLLSREHSANNTGKKGRKKESRQTLGDKYSGEAQPAPSNDPQLIKIVKPRKSHGSKNKPLDLNGDVSEESWHGQYNDEKVERDLARRPDYITARTKKAEVGIRGQAPSPGQNAQTQISRKGDRICDPCHGARKHS</sequence>
<accession>A0A8A3PH77</accession>
<evidence type="ECO:0000256" key="1">
    <source>
        <dbReference type="SAM" id="MobiDB-lite"/>
    </source>
</evidence>
<feature type="compositionally biased region" description="Basic residues" evidence="1">
    <location>
        <begin position="111"/>
        <end position="120"/>
    </location>
</feature>
<dbReference type="EMBL" id="CP063408">
    <property type="protein sequence ID" value="QSZ34393.1"/>
    <property type="molecule type" value="Genomic_DNA"/>
</dbReference>
<organism evidence="2 3">
    <name type="scientific">Monilinia vaccinii-corymbosi</name>
    <dbReference type="NCBI Taxonomy" id="61207"/>
    <lineage>
        <taxon>Eukaryota</taxon>
        <taxon>Fungi</taxon>
        <taxon>Dikarya</taxon>
        <taxon>Ascomycota</taxon>
        <taxon>Pezizomycotina</taxon>
        <taxon>Leotiomycetes</taxon>
        <taxon>Helotiales</taxon>
        <taxon>Sclerotiniaceae</taxon>
        <taxon>Monilinia</taxon>
    </lineage>
</organism>
<evidence type="ECO:0000313" key="2">
    <source>
        <dbReference type="EMBL" id="QSZ34393.1"/>
    </source>
</evidence>
<proteinExistence type="predicted"/>
<feature type="compositionally biased region" description="Polar residues" evidence="1">
    <location>
        <begin position="13"/>
        <end position="34"/>
    </location>
</feature>
<feature type="compositionally biased region" description="Polar residues" evidence="1">
    <location>
        <begin position="172"/>
        <end position="182"/>
    </location>
</feature>
<evidence type="ECO:0000313" key="3">
    <source>
        <dbReference type="Proteomes" id="UP000672032"/>
    </source>
</evidence>
<name>A0A8A3PH77_9HELO</name>
<protein>
    <submittedName>
        <fullName evidence="2">Uncharacterized protein</fullName>
    </submittedName>
</protein>
<reference evidence="2" key="1">
    <citation type="submission" date="2020-10" db="EMBL/GenBank/DDBJ databases">
        <title>Genome Sequence of Monilinia vaccinii-corymbosi Sheds Light on Mummy Berry Disease Infection of Blueberry and Mating Type.</title>
        <authorList>
            <person name="Yow A.G."/>
            <person name="Zhang Y."/>
            <person name="Bansal K."/>
            <person name="Eacker S.M."/>
            <person name="Sullivan S."/>
            <person name="Liachko I."/>
            <person name="Cubeta M.A."/>
            <person name="Rollins J.A."/>
            <person name="Ashrafi H."/>
        </authorList>
    </citation>
    <scope>NUCLEOTIDE SEQUENCE</scope>
    <source>
        <strain evidence="2">RL-1</strain>
    </source>
</reference>
<feature type="compositionally biased region" description="Basic and acidic residues" evidence="1">
    <location>
        <begin position="133"/>
        <end position="153"/>
    </location>
</feature>
<feature type="compositionally biased region" description="Basic and acidic residues" evidence="1">
    <location>
        <begin position="1"/>
        <end position="12"/>
    </location>
</feature>
<gene>
    <name evidence="2" type="ORF">DSL72_005985</name>
</gene>
<dbReference type="AlphaFoldDB" id="A0A8A3PH77"/>